<dbReference type="Pfam" id="PF04280">
    <property type="entry name" value="Tim44"/>
    <property type="match status" value="1"/>
</dbReference>
<keyword evidence="2" id="KW-0812">Transmembrane</keyword>
<dbReference type="PIRSF" id="PIRSF031890">
    <property type="entry name" value="UCP031890_transporter_Tim44"/>
    <property type="match status" value="1"/>
</dbReference>
<dbReference type="SUPFAM" id="SSF54427">
    <property type="entry name" value="NTF2-like"/>
    <property type="match status" value="1"/>
</dbReference>
<evidence type="ECO:0000259" key="3">
    <source>
        <dbReference type="SMART" id="SM00978"/>
    </source>
</evidence>
<protein>
    <submittedName>
        <fullName evidence="4">Tim44 domain-containing protein</fullName>
    </submittedName>
</protein>
<dbReference type="RefSeq" id="WP_209353083.1">
    <property type="nucleotide sequence ID" value="NZ_JAGIYZ010000018.1"/>
</dbReference>
<dbReference type="PANTHER" id="PTHR41542">
    <property type="entry name" value="BLL5807 PROTEIN"/>
    <property type="match status" value="1"/>
</dbReference>
<dbReference type="InterPro" id="IPR016985">
    <property type="entry name" value="UCP031890_Tim44-rel"/>
</dbReference>
<comment type="caution">
    <text evidence="4">The sequence shown here is derived from an EMBL/GenBank/DDBJ whole genome shotgun (WGS) entry which is preliminary data.</text>
</comment>
<feature type="domain" description="Tim44-like" evidence="3">
    <location>
        <begin position="73"/>
        <end position="218"/>
    </location>
</feature>
<dbReference type="SMART" id="SM00978">
    <property type="entry name" value="Tim44"/>
    <property type="match status" value="1"/>
</dbReference>
<organism evidence="4 5">
    <name type="scientific">Roseomonas nitratireducens</name>
    <dbReference type="NCBI Taxonomy" id="2820810"/>
    <lineage>
        <taxon>Bacteria</taxon>
        <taxon>Pseudomonadati</taxon>
        <taxon>Pseudomonadota</taxon>
        <taxon>Alphaproteobacteria</taxon>
        <taxon>Acetobacterales</taxon>
        <taxon>Roseomonadaceae</taxon>
        <taxon>Roseomonas</taxon>
    </lineage>
</organism>
<keyword evidence="2" id="KW-1133">Transmembrane helix</keyword>
<evidence type="ECO:0000256" key="2">
    <source>
        <dbReference type="SAM" id="Phobius"/>
    </source>
</evidence>
<dbReference type="NCBIfam" id="NF033779">
    <property type="entry name" value="Tim44_TimA_adap"/>
    <property type="match status" value="1"/>
</dbReference>
<feature type="region of interest" description="Disordered" evidence="1">
    <location>
        <begin position="33"/>
        <end position="73"/>
    </location>
</feature>
<feature type="transmembrane region" description="Helical" evidence="2">
    <location>
        <begin position="6"/>
        <end position="23"/>
    </location>
</feature>
<accession>A0ABS4AWF6</accession>
<sequence>MTGGLPIDLILFAMVAAFLVLRLRSVLGRRTGFERQPGETAPGAGQAPVAPEAVPVAPPGPARRGVPDPRSPVGQALMRIRGVDAGFDPAAFLGGAEGAFRMIVEAFAAGDRITLRNLLSDDAYAGFEGEIARREQEGETQRTEIRAVHDMGIEAADLRGTLAEITVRIVSDQISLTTGRDGSILSGAEAVTEITDLWTFQRDLAVSDPTWKLVGTRPA</sequence>
<proteinExistence type="predicted"/>
<name>A0ABS4AWF6_9PROT</name>
<reference evidence="4 5" key="1">
    <citation type="submission" date="2021-03" db="EMBL/GenBank/DDBJ databases">
        <authorList>
            <person name="So Y."/>
        </authorList>
    </citation>
    <scope>NUCLEOTIDE SEQUENCE [LARGE SCALE GENOMIC DNA]</scope>
    <source>
        <strain evidence="4 5">PWR1</strain>
    </source>
</reference>
<dbReference type="Proteomes" id="UP000680815">
    <property type="component" value="Unassembled WGS sequence"/>
</dbReference>
<keyword evidence="5" id="KW-1185">Reference proteome</keyword>
<dbReference type="EMBL" id="JAGIYZ010000018">
    <property type="protein sequence ID" value="MBP0465694.1"/>
    <property type="molecule type" value="Genomic_DNA"/>
</dbReference>
<feature type="compositionally biased region" description="Low complexity" evidence="1">
    <location>
        <begin position="41"/>
        <end position="55"/>
    </location>
</feature>
<evidence type="ECO:0000313" key="5">
    <source>
        <dbReference type="Proteomes" id="UP000680815"/>
    </source>
</evidence>
<dbReference type="Gene3D" id="3.10.450.240">
    <property type="match status" value="1"/>
</dbReference>
<keyword evidence="2" id="KW-0472">Membrane</keyword>
<dbReference type="PANTHER" id="PTHR41542:SF1">
    <property type="entry name" value="BLL5807 PROTEIN"/>
    <property type="match status" value="1"/>
</dbReference>
<dbReference type="InterPro" id="IPR032710">
    <property type="entry name" value="NTF2-like_dom_sf"/>
</dbReference>
<evidence type="ECO:0000256" key="1">
    <source>
        <dbReference type="SAM" id="MobiDB-lite"/>
    </source>
</evidence>
<dbReference type="InterPro" id="IPR007379">
    <property type="entry name" value="Tim44-like_dom"/>
</dbReference>
<gene>
    <name evidence="4" type="ORF">J5Y09_17335</name>
</gene>
<evidence type="ECO:0000313" key="4">
    <source>
        <dbReference type="EMBL" id="MBP0465694.1"/>
    </source>
</evidence>